<reference evidence="2 4" key="2">
    <citation type="journal article" date="2013" name="Nature">
        <title>Insights into bilaterian evolution from three spiralian genomes.</title>
        <authorList>
            <person name="Simakov O."/>
            <person name="Marletaz F."/>
            <person name="Cho S.J."/>
            <person name="Edsinger-Gonzales E."/>
            <person name="Havlak P."/>
            <person name="Hellsten U."/>
            <person name="Kuo D.H."/>
            <person name="Larsson T."/>
            <person name="Lv J."/>
            <person name="Arendt D."/>
            <person name="Savage R."/>
            <person name="Osoegawa K."/>
            <person name="de Jong P."/>
            <person name="Grimwood J."/>
            <person name="Chapman J.A."/>
            <person name="Shapiro H."/>
            <person name="Aerts A."/>
            <person name="Otillar R.P."/>
            <person name="Terry A.Y."/>
            <person name="Boore J.L."/>
            <person name="Grigoriev I.V."/>
            <person name="Lindberg D.R."/>
            <person name="Seaver E.C."/>
            <person name="Weisblat D.A."/>
            <person name="Putnam N.H."/>
            <person name="Rokhsar D.S."/>
        </authorList>
    </citation>
    <scope>NUCLEOTIDE SEQUENCE</scope>
    <source>
        <strain evidence="2 4">I ESC-2004</strain>
    </source>
</reference>
<dbReference type="HOGENOM" id="CLU_1887704_0_0_1"/>
<dbReference type="AlphaFoldDB" id="R7U834"/>
<organism evidence="2">
    <name type="scientific">Capitella teleta</name>
    <name type="common">Polychaete worm</name>
    <dbReference type="NCBI Taxonomy" id="283909"/>
    <lineage>
        <taxon>Eukaryota</taxon>
        <taxon>Metazoa</taxon>
        <taxon>Spiralia</taxon>
        <taxon>Lophotrochozoa</taxon>
        <taxon>Annelida</taxon>
        <taxon>Polychaeta</taxon>
        <taxon>Sedentaria</taxon>
        <taxon>Scolecida</taxon>
        <taxon>Capitellidae</taxon>
        <taxon>Capitella</taxon>
    </lineage>
</organism>
<accession>R7U834</accession>
<dbReference type="EnsemblMetazoa" id="CapteT228686">
    <property type="protein sequence ID" value="CapteP228686"/>
    <property type="gene ID" value="CapteG228686"/>
</dbReference>
<feature type="chain" id="PRO_5008787752" evidence="1">
    <location>
        <begin position="26"/>
        <end position="135"/>
    </location>
</feature>
<keyword evidence="4" id="KW-1185">Reference proteome</keyword>
<evidence type="ECO:0000313" key="2">
    <source>
        <dbReference type="EMBL" id="ELT99806.1"/>
    </source>
</evidence>
<reference evidence="4" key="1">
    <citation type="submission" date="2012-12" db="EMBL/GenBank/DDBJ databases">
        <authorList>
            <person name="Hellsten U."/>
            <person name="Grimwood J."/>
            <person name="Chapman J.A."/>
            <person name="Shapiro H."/>
            <person name="Aerts A."/>
            <person name="Otillar R.P."/>
            <person name="Terry A.Y."/>
            <person name="Boore J.L."/>
            <person name="Simakov O."/>
            <person name="Marletaz F."/>
            <person name="Cho S.-J."/>
            <person name="Edsinger-Gonzales E."/>
            <person name="Havlak P."/>
            <person name="Kuo D.-H."/>
            <person name="Larsson T."/>
            <person name="Lv J."/>
            <person name="Arendt D."/>
            <person name="Savage R."/>
            <person name="Osoegawa K."/>
            <person name="de Jong P."/>
            <person name="Lindberg D.R."/>
            <person name="Seaver E.C."/>
            <person name="Weisblat D.A."/>
            <person name="Putnam N.H."/>
            <person name="Grigoriev I.V."/>
            <person name="Rokhsar D.S."/>
        </authorList>
    </citation>
    <scope>NUCLEOTIDE SEQUENCE</scope>
    <source>
        <strain evidence="4">I ESC-2004</strain>
    </source>
</reference>
<evidence type="ECO:0000313" key="3">
    <source>
        <dbReference type="EnsemblMetazoa" id="CapteP228686"/>
    </source>
</evidence>
<reference evidence="3" key="3">
    <citation type="submission" date="2015-06" db="UniProtKB">
        <authorList>
            <consortium name="EnsemblMetazoa"/>
        </authorList>
    </citation>
    <scope>IDENTIFICATION</scope>
</reference>
<evidence type="ECO:0000256" key="1">
    <source>
        <dbReference type="SAM" id="SignalP"/>
    </source>
</evidence>
<name>R7U834_CAPTE</name>
<evidence type="ECO:0000313" key="4">
    <source>
        <dbReference type="Proteomes" id="UP000014760"/>
    </source>
</evidence>
<dbReference type="EMBL" id="AMQN01009879">
    <property type="status" value="NOT_ANNOTATED_CDS"/>
    <property type="molecule type" value="Genomic_DNA"/>
</dbReference>
<keyword evidence="1" id="KW-0732">Signal</keyword>
<sequence length="135" mass="15355">MELQYGLFVVLNVLGIYLLLSRADGGLDPVYTSGVECCEFIGVPESCSQNCNVTMVTNLEYKASKEFVVCEYKYRHIVDYCLRDHKLTFERKDITSKMNREPRDAFMAESSANVVSWNLTCVVMATCTVLLTRKL</sequence>
<gene>
    <name evidence="2" type="ORF">CAPTEDRAFT_228686</name>
</gene>
<dbReference type="EMBL" id="KB306460">
    <property type="protein sequence ID" value="ELT99806.1"/>
    <property type="molecule type" value="Genomic_DNA"/>
</dbReference>
<dbReference type="Proteomes" id="UP000014760">
    <property type="component" value="Unassembled WGS sequence"/>
</dbReference>
<protein>
    <submittedName>
        <fullName evidence="2 3">Uncharacterized protein</fullName>
    </submittedName>
</protein>
<proteinExistence type="predicted"/>
<feature type="signal peptide" evidence="1">
    <location>
        <begin position="1"/>
        <end position="25"/>
    </location>
</feature>